<dbReference type="EMBL" id="BMAT01012273">
    <property type="protein sequence ID" value="GFR89018.1"/>
    <property type="molecule type" value="Genomic_DNA"/>
</dbReference>
<keyword evidence="4" id="KW-1185">Reference proteome</keyword>
<comment type="caution">
    <text evidence="3">The sequence shown here is derived from an EMBL/GenBank/DDBJ whole genome shotgun (WGS) entry which is preliminary data.</text>
</comment>
<name>A0AAV4GT80_9GAST</name>
<dbReference type="GO" id="GO:0000800">
    <property type="term" value="C:lateral element"/>
    <property type="evidence" value="ECO:0007669"/>
    <property type="project" value="TreeGrafter"/>
</dbReference>
<reference evidence="3 4" key="1">
    <citation type="journal article" date="2021" name="Elife">
        <title>Chloroplast acquisition without the gene transfer in kleptoplastic sea slugs, Plakobranchus ocellatus.</title>
        <authorList>
            <person name="Maeda T."/>
            <person name="Takahashi S."/>
            <person name="Yoshida T."/>
            <person name="Shimamura S."/>
            <person name="Takaki Y."/>
            <person name="Nagai Y."/>
            <person name="Toyoda A."/>
            <person name="Suzuki Y."/>
            <person name="Arimoto A."/>
            <person name="Ishii H."/>
            <person name="Satoh N."/>
            <person name="Nishiyama T."/>
            <person name="Hasebe M."/>
            <person name="Maruyama T."/>
            <person name="Minagawa J."/>
            <person name="Obokata J."/>
            <person name="Shigenobu S."/>
        </authorList>
    </citation>
    <scope>NUCLEOTIDE SEQUENCE [LARGE SCALE GENOMIC DNA]</scope>
</reference>
<dbReference type="GO" id="GO:0007129">
    <property type="term" value="P:homologous chromosome pairing at meiosis"/>
    <property type="evidence" value="ECO:0007669"/>
    <property type="project" value="TreeGrafter"/>
</dbReference>
<keyword evidence="1" id="KW-0469">Meiosis</keyword>
<comment type="similarity">
    <text evidence="2">Belongs to the MEI4L family.</text>
</comment>
<dbReference type="GO" id="GO:0048477">
    <property type="term" value="P:oogenesis"/>
    <property type="evidence" value="ECO:0007669"/>
    <property type="project" value="TreeGrafter"/>
</dbReference>
<organism evidence="3 4">
    <name type="scientific">Elysia marginata</name>
    <dbReference type="NCBI Taxonomy" id="1093978"/>
    <lineage>
        <taxon>Eukaryota</taxon>
        <taxon>Metazoa</taxon>
        <taxon>Spiralia</taxon>
        <taxon>Lophotrochozoa</taxon>
        <taxon>Mollusca</taxon>
        <taxon>Gastropoda</taxon>
        <taxon>Heterobranchia</taxon>
        <taxon>Euthyneura</taxon>
        <taxon>Panpulmonata</taxon>
        <taxon>Sacoglossa</taxon>
        <taxon>Placobranchoidea</taxon>
        <taxon>Plakobranchidae</taxon>
        <taxon>Elysia</taxon>
    </lineage>
</organism>
<dbReference type="InterPro" id="IPR025888">
    <property type="entry name" value="MEI4"/>
</dbReference>
<evidence type="ECO:0000313" key="3">
    <source>
        <dbReference type="EMBL" id="GFR89018.1"/>
    </source>
</evidence>
<gene>
    <name evidence="3" type="ORF">ElyMa_006114300</name>
</gene>
<dbReference type="GO" id="GO:0042138">
    <property type="term" value="P:meiotic DNA double-strand break formation"/>
    <property type="evidence" value="ECO:0007669"/>
    <property type="project" value="InterPro"/>
</dbReference>
<dbReference type="Proteomes" id="UP000762676">
    <property type="component" value="Unassembled WGS sequence"/>
</dbReference>
<proteinExistence type="inferred from homology"/>
<evidence type="ECO:0000256" key="2">
    <source>
        <dbReference type="ARBA" id="ARBA00093453"/>
    </source>
</evidence>
<dbReference type="GO" id="GO:0006310">
    <property type="term" value="P:DNA recombination"/>
    <property type="evidence" value="ECO:0007669"/>
    <property type="project" value="InterPro"/>
</dbReference>
<accession>A0AAV4GT80</accession>
<sequence length="326" mass="36595">MKLAVAVAIIRNKPQGKSGKEHAEDLRVQYFTAQANLQDRSSTSKTKQQPTLTRDHVHAAGNEFTPPSSSDFDASFADVYVHPSYCPALEQTSVESSKFSRSLIALQNLSRQNLQTDVGFKYHEALTHLRSLREVLGRGLICLPEACLCQAAHTIAVVVATFPEEQRHQTIEPDLMQEVCSFVELVVEMLTLQPTDFGQYPAHRQKHSLVRMLLVFIQYGSLPLALSIVDKLTESLESLCASLKDSLTTGKLVDADWFENSYFTVQCVELTLSLWQRHCPAQPTLLQELQARLEACLVGITDRFPLVAQAVWKIMSLIEAILQNRW</sequence>
<evidence type="ECO:0000256" key="1">
    <source>
        <dbReference type="ARBA" id="ARBA00023254"/>
    </source>
</evidence>
<evidence type="ECO:0000313" key="4">
    <source>
        <dbReference type="Proteomes" id="UP000762676"/>
    </source>
</evidence>
<protein>
    <submittedName>
        <fullName evidence="3">Meiosis-specific protein MEI4-like</fullName>
    </submittedName>
</protein>
<dbReference type="GO" id="GO:0007283">
    <property type="term" value="P:spermatogenesis"/>
    <property type="evidence" value="ECO:0007669"/>
    <property type="project" value="TreeGrafter"/>
</dbReference>
<dbReference type="PANTHER" id="PTHR28575">
    <property type="entry name" value="MEIOSIS-SPECIFIC PROTEIN MEI4"/>
    <property type="match status" value="1"/>
</dbReference>
<dbReference type="AlphaFoldDB" id="A0AAV4GT80"/>
<dbReference type="PANTHER" id="PTHR28575:SF1">
    <property type="entry name" value="MEIOSIS-SPECIFIC PROTEIN MEI4"/>
    <property type="match status" value="1"/>
</dbReference>